<dbReference type="AlphaFoldDB" id="A0A9Q0X8P1"/>
<protein>
    <submittedName>
        <fullName evidence="2">Uncharacterized protein</fullName>
    </submittedName>
</protein>
<feature type="region of interest" description="Disordered" evidence="1">
    <location>
        <begin position="1"/>
        <end position="20"/>
    </location>
</feature>
<feature type="region of interest" description="Disordered" evidence="1">
    <location>
        <begin position="182"/>
        <end position="210"/>
    </location>
</feature>
<comment type="caution">
    <text evidence="2">The sequence shown here is derived from an EMBL/GenBank/DDBJ whole genome shotgun (WGS) entry which is preliminary data.</text>
</comment>
<name>A0A9Q0X8P1_9SAUR</name>
<proteinExistence type="predicted"/>
<gene>
    <name evidence="2" type="ORF">JRQ81_011926</name>
</gene>
<dbReference type="Proteomes" id="UP001142489">
    <property type="component" value="Unassembled WGS sequence"/>
</dbReference>
<accession>A0A9Q0X8P1</accession>
<evidence type="ECO:0000256" key="1">
    <source>
        <dbReference type="SAM" id="MobiDB-lite"/>
    </source>
</evidence>
<organism evidence="2 3">
    <name type="scientific">Phrynocephalus forsythii</name>
    <dbReference type="NCBI Taxonomy" id="171643"/>
    <lineage>
        <taxon>Eukaryota</taxon>
        <taxon>Metazoa</taxon>
        <taxon>Chordata</taxon>
        <taxon>Craniata</taxon>
        <taxon>Vertebrata</taxon>
        <taxon>Euteleostomi</taxon>
        <taxon>Lepidosauria</taxon>
        <taxon>Squamata</taxon>
        <taxon>Bifurcata</taxon>
        <taxon>Unidentata</taxon>
        <taxon>Episquamata</taxon>
        <taxon>Toxicofera</taxon>
        <taxon>Iguania</taxon>
        <taxon>Acrodonta</taxon>
        <taxon>Agamidae</taxon>
        <taxon>Agaminae</taxon>
        <taxon>Phrynocephalus</taxon>
    </lineage>
</organism>
<dbReference type="OrthoDB" id="8446683at2759"/>
<sequence length="210" mass="22943">MRLEIIGETQQNPSPGPATAQASLRSRLISLGEEFVLFLETGRLAKKVEGAICTGARQKDVKLPFLEVPAGPVNPSKDGAHQHGPSPHLRANHSLERKHTYYHFSSPVRLAVKPPPYKPRSDFLLGSKQHGPQAACKPSAYHIKQNLMVSGVTCGPLPRPGTSLLPQIRPKMELHVYVPNGKENTDAGSLDEGFLEEMDNRPSSLHLPDS</sequence>
<evidence type="ECO:0000313" key="3">
    <source>
        <dbReference type="Proteomes" id="UP001142489"/>
    </source>
</evidence>
<evidence type="ECO:0000313" key="2">
    <source>
        <dbReference type="EMBL" id="KAJ7304373.1"/>
    </source>
</evidence>
<dbReference type="EMBL" id="JAPFRF010000023">
    <property type="protein sequence ID" value="KAJ7304373.1"/>
    <property type="molecule type" value="Genomic_DNA"/>
</dbReference>
<reference evidence="2" key="1">
    <citation type="journal article" date="2023" name="DNA Res.">
        <title>Chromosome-level genome assembly of Phrynocephalus forsythii using third-generation DNA sequencing and Hi-C analysis.</title>
        <authorList>
            <person name="Qi Y."/>
            <person name="Zhao W."/>
            <person name="Zhao Y."/>
            <person name="Niu C."/>
            <person name="Cao S."/>
            <person name="Zhang Y."/>
        </authorList>
    </citation>
    <scope>NUCLEOTIDE SEQUENCE</scope>
    <source>
        <tissue evidence="2">Muscle</tissue>
    </source>
</reference>
<keyword evidence="3" id="KW-1185">Reference proteome</keyword>